<evidence type="ECO:0000313" key="4">
    <source>
        <dbReference type="Proteomes" id="UP000216411"/>
    </source>
</evidence>
<name>A0A255ICG2_9FIRM</name>
<dbReference type="GO" id="GO:0032259">
    <property type="term" value="P:methylation"/>
    <property type="evidence" value="ECO:0007669"/>
    <property type="project" value="UniProtKB-KW"/>
</dbReference>
<gene>
    <name evidence="2" type="ORF">C8E03_11574</name>
    <name evidence="3" type="ORF">CG710_013360</name>
</gene>
<keyword evidence="3" id="KW-0808">Transferase</keyword>
<organism evidence="3 4">
    <name type="scientific">Lachnotalea glycerini</name>
    <dbReference type="NCBI Taxonomy" id="1763509"/>
    <lineage>
        <taxon>Bacteria</taxon>
        <taxon>Bacillati</taxon>
        <taxon>Bacillota</taxon>
        <taxon>Clostridia</taxon>
        <taxon>Lachnospirales</taxon>
        <taxon>Lachnospiraceae</taxon>
        <taxon>Lachnotalea</taxon>
    </lineage>
</organism>
<feature type="domain" description="Methyltransferase type 11" evidence="1">
    <location>
        <begin position="51"/>
        <end position="146"/>
    </location>
</feature>
<dbReference type="SUPFAM" id="SSF53335">
    <property type="entry name" value="S-adenosyl-L-methionine-dependent methyltransferases"/>
    <property type="match status" value="1"/>
</dbReference>
<dbReference type="CDD" id="cd02440">
    <property type="entry name" value="AdoMet_MTases"/>
    <property type="match status" value="1"/>
</dbReference>
<reference evidence="3" key="3">
    <citation type="submission" date="2018-07" db="EMBL/GenBank/DDBJ databases">
        <authorList>
            <person name="Quirk P.G."/>
            <person name="Krulwich T.A."/>
        </authorList>
    </citation>
    <scope>NUCLEOTIDE SEQUENCE</scope>
    <source>
        <strain evidence="3">CCRI-19302</strain>
    </source>
</reference>
<dbReference type="RefSeq" id="WP_094377942.1">
    <property type="nucleotide sequence ID" value="NZ_NOKA02000030.1"/>
</dbReference>
<keyword evidence="4" id="KW-1185">Reference proteome</keyword>
<proteinExistence type="predicted"/>
<dbReference type="EMBL" id="NOKA02000030">
    <property type="protein sequence ID" value="RDY30706.1"/>
    <property type="molecule type" value="Genomic_DNA"/>
</dbReference>
<reference evidence="2 5" key="2">
    <citation type="submission" date="2018-05" db="EMBL/GenBank/DDBJ databases">
        <title>Genomic Encyclopedia of Type Strains, Phase IV (KMG-IV): sequencing the most valuable type-strain genomes for metagenomic binning, comparative biology and taxonomic classification.</title>
        <authorList>
            <person name="Goeker M."/>
        </authorList>
    </citation>
    <scope>NUCLEOTIDE SEQUENCE [LARGE SCALE GENOMIC DNA]</scope>
    <source>
        <strain evidence="2 5">DSM 28816</strain>
    </source>
</reference>
<sequence length="249" mass="29513">MRKRIKNYWEGEAALYCNSFPIEQIYTPIVNNWANVILKQYNYVGKPVDILELGSGTGCLLLALSKTENNVTGIDISNRMINITKDRIKKAGALAKTMQMDAELLLYEDDSFDIIIGDNLLWTLSNPFEAYKEWYRVLKPNGKIFIFDANWNLWRFDKELYKKYQEYQKYLIYKYKRGTHIYCNQVEGEEIDKILYLSDKKRPEWDINAMKQIGYRNVYTWMDVSSLVWDKTTLEYNKQTLPFMVCGEK</sequence>
<accession>A0A255ICG2</accession>
<dbReference type="Proteomes" id="UP000247523">
    <property type="component" value="Unassembled WGS sequence"/>
</dbReference>
<evidence type="ECO:0000313" key="2">
    <source>
        <dbReference type="EMBL" id="PXV85719.1"/>
    </source>
</evidence>
<evidence type="ECO:0000313" key="5">
    <source>
        <dbReference type="Proteomes" id="UP000247523"/>
    </source>
</evidence>
<dbReference type="AlphaFoldDB" id="A0A255ICG2"/>
<dbReference type="InterPro" id="IPR013216">
    <property type="entry name" value="Methyltransf_11"/>
</dbReference>
<dbReference type="EMBL" id="QICS01000015">
    <property type="protein sequence ID" value="PXV85719.1"/>
    <property type="molecule type" value="Genomic_DNA"/>
</dbReference>
<protein>
    <submittedName>
        <fullName evidence="3">Class I SAM-dependent methyltransferase</fullName>
    </submittedName>
    <submittedName>
        <fullName evidence="2">Methyltransferase family protein</fullName>
    </submittedName>
</protein>
<dbReference type="Gene3D" id="3.40.50.150">
    <property type="entry name" value="Vaccinia Virus protein VP39"/>
    <property type="match status" value="1"/>
</dbReference>
<keyword evidence="3" id="KW-0489">Methyltransferase</keyword>
<evidence type="ECO:0000259" key="1">
    <source>
        <dbReference type="Pfam" id="PF08241"/>
    </source>
</evidence>
<dbReference type="PANTHER" id="PTHR42912:SF80">
    <property type="entry name" value="METHYLTRANSFERASE DOMAIN-CONTAINING PROTEIN"/>
    <property type="match status" value="1"/>
</dbReference>
<reference evidence="3 4" key="1">
    <citation type="journal article" date="2017" name="Genome Announc.">
        <title>Draft Genome Sequence of a Sporulating and Motile Strain of Lachnotalea glycerini Isolated from Water in Quebec City, Canada.</title>
        <authorList>
            <person name="Maheux A.F."/>
            <person name="Boudreau D.K."/>
            <person name="Berube E."/>
            <person name="Boissinot M."/>
            <person name="Raymond F."/>
            <person name="Brodeur S."/>
            <person name="Corbeil J."/>
            <person name="Isabel S."/>
            <person name="Omar R.F."/>
            <person name="Bergeron M.G."/>
        </authorList>
    </citation>
    <scope>NUCLEOTIDE SEQUENCE [LARGE SCALE GENOMIC DNA]</scope>
    <source>
        <strain evidence="3 4">CCRI-19302</strain>
    </source>
</reference>
<dbReference type="OrthoDB" id="5522265at2"/>
<evidence type="ECO:0000313" key="3">
    <source>
        <dbReference type="EMBL" id="RDY30706.1"/>
    </source>
</evidence>
<dbReference type="Pfam" id="PF08241">
    <property type="entry name" value="Methyltransf_11"/>
    <property type="match status" value="1"/>
</dbReference>
<dbReference type="InterPro" id="IPR029063">
    <property type="entry name" value="SAM-dependent_MTases_sf"/>
</dbReference>
<dbReference type="PANTHER" id="PTHR42912">
    <property type="entry name" value="METHYLTRANSFERASE"/>
    <property type="match status" value="1"/>
</dbReference>
<comment type="caution">
    <text evidence="3">The sequence shown here is derived from an EMBL/GenBank/DDBJ whole genome shotgun (WGS) entry which is preliminary data.</text>
</comment>
<dbReference type="Proteomes" id="UP000216411">
    <property type="component" value="Unassembled WGS sequence"/>
</dbReference>
<dbReference type="GO" id="GO:0008757">
    <property type="term" value="F:S-adenosylmethionine-dependent methyltransferase activity"/>
    <property type="evidence" value="ECO:0007669"/>
    <property type="project" value="InterPro"/>
</dbReference>
<dbReference type="InterPro" id="IPR050508">
    <property type="entry name" value="Methyltransf_Superfamily"/>
</dbReference>